<sequence>MYRLCMGFLRNEKYENAAVPLMVTASPSPLASVKETHTLMKSEPTASFSPIFLHTTTAHKPTLTFVPLNTVASRRLSIHFSLKLSRATTCSNPFNSAEMSSTAVPRQPTSTGSTPGMPPRSVDGPAVEVRCSRCQLSLSPEKSVQFGINCYYCPRCASMVGYKR</sequence>
<reference evidence="2 3" key="1">
    <citation type="submission" date="2007-06" db="EMBL/GenBank/DDBJ databases">
        <title>The Genome Sequence of Coccidioides posadasii RMSCC_3488.</title>
        <authorList>
            <consortium name="Coccidioides Genome Resources Consortium"/>
            <consortium name="The Broad Institute Genome Sequencing Platform"/>
            <person name="Henn M.R."/>
            <person name="Sykes S."/>
            <person name="Young S."/>
            <person name="Jaffe D."/>
            <person name="Berlin A."/>
            <person name="Alvarez P."/>
            <person name="Butler J."/>
            <person name="Gnerre S."/>
            <person name="Grabherr M."/>
            <person name="Mauceli E."/>
            <person name="Brockman W."/>
            <person name="Kodira C."/>
            <person name="Alvarado L."/>
            <person name="Zeng Q."/>
            <person name="Crawford M."/>
            <person name="Antoine C."/>
            <person name="Devon K."/>
            <person name="Galgiani J."/>
            <person name="Orsborn K."/>
            <person name="Lewis M.L."/>
            <person name="Nusbaum C."/>
            <person name="Galagan J."/>
            <person name="Birren B."/>
        </authorList>
    </citation>
    <scope>NUCLEOTIDE SEQUENCE [LARGE SCALE GENOMIC DNA]</scope>
    <source>
        <strain evidence="2 3">RMSCC 3488</strain>
    </source>
</reference>
<evidence type="ECO:0000313" key="3">
    <source>
        <dbReference type="Proteomes" id="UP000054567"/>
    </source>
</evidence>
<dbReference type="VEuPathDB" id="FungiDB:CPAG_06599"/>
<dbReference type="EMBL" id="DS268112">
    <property type="protein sequence ID" value="KMM70287.1"/>
    <property type="molecule type" value="Genomic_DNA"/>
</dbReference>
<protein>
    <submittedName>
        <fullName evidence="2">Uncharacterized protein</fullName>
    </submittedName>
</protein>
<evidence type="ECO:0000256" key="1">
    <source>
        <dbReference type="SAM" id="MobiDB-lite"/>
    </source>
</evidence>
<proteinExistence type="predicted"/>
<reference evidence="3" key="3">
    <citation type="journal article" date="2010" name="Genome Res.">
        <title>Population genomic sequencing of Coccidioides fungi reveals recent hybridization and transposon control.</title>
        <authorList>
            <person name="Neafsey D.E."/>
            <person name="Barker B.M."/>
            <person name="Sharpton T.J."/>
            <person name="Stajich J.E."/>
            <person name="Park D.J."/>
            <person name="Whiston E."/>
            <person name="Hung C.-Y."/>
            <person name="McMahan C."/>
            <person name="White J."/>
            <person name="Sykes S."/>
            <person name="Heiman D."/>
            <person name="Young S."/>
            <person name="Zeng Q."/>
            <person name="Abouelleil A."/>
            <person name="Aftuck L."/>
            <person name="Bessette D."/>
            <person name="Brown A."/>
            <person name="FitzGerald M."/>
            <person name="Lui A."/>
            <person name="Macdonald J.P."/>
            <person name="Priest M."/>
            <person name="Orbach M.J."/>
            <person name="Galgiani J.N."/>
            <person name="Kirkland T.N."/>
            <person name="Cole G.T."/>
            <person name="Birren B.W."/>
            <person name="Henn M.R."/>
            <person name="Taylor J.W."/>
            <person name="Rounsley S.D."/>
        </authorList>
    </citation>
    <scope>NUCLEOTIDE SEQUENCE [LARGE SCALE GENOMIC DNA]</scope>
    <source>
        <strain evidence="3">RMSCC 3488</strain>
    </source>
</reference>
<feature type="region of interest" description="Disordered" evidence="1">
    <location>
        <begin position="96"/>
        <end position="124"/>
    </location>
</feature>
<accession>A0A0J6IEV4</accession>
<dbReference type="Proteomes" id="UP000054567">
    <property type="component" value="Unassembled WGS sequence"/>
</dbReference>
<dbReference type="OrthoDB" id="4193953at2759"/>
<evidence type="ECO:0000313" key="2">
    <source>
        <dbReference type="EMBL" id="KMM70287.1"/>
    </source>
</evidence>
<name>A0A0J6IEV4_COCPO</name>
<gene>
    <name evidence="2" type="ORF">CPAG_06599</name>
</gene>
<reference evidence="3" key="2">
    <citation type="journal article" date="2009" name="Genome Res.">
        <title>Comparative genomic analyses of the human fungal pathogens Coccidioides and their relatives.</title>
        <authorList>
            <person name="Sharpton T.J."/>
            <person name="Stajich J.E."/>
            <person name="Rounsley S.D."/>
            <person name="Gardner M.J."/>
            <person name="Wortman J.R."/>
            <person name="Jordar V.S."/>
            <person name="Maiti R."/>
            <person name="Kodira C.D."/>
            <person name="Neafsey D.E."/>
            <person name="Zeng Q."/>
            <person name="Hung C.-Y."/>
            <person name="McMahan C."/>
            <person name="Muszewska A."/>
            <person name="Grynberg M."/>
            <person name="Mandel M.A."/>
            <person name="Kellner E.M."/>
            <person name="Barker B.M."/>
            <person name="Galgiani J.N."/>
            <person name="Orbach M.J."/>
            <person name="Kirkland T.N."/>
            <person name="Cole G.T."/>
            <person name="Henn M.R."/>
            <person name="Birren B.W."/>
            <person name="Taylor J.W."/>
        </authorList>
    </citation>
    <scope>NUCLEOTIDE SEQUENCE [LARGE SCALE GENOMIC DNA]</scope>
    <source>
        <strain evidence="3">RMSCC 3488</strain>
    </source>
</reference>
<organism evidence="2 3">
    <name type="scientific">Coccidioides posadasii RMSCC 3488</name>
    <dbReference type="NCBI Taxonomy" id="454284"/>
    <lineage>
        <taxon>Eukaryota</taxon>
        <taxon>Fungi</taxon>
        <taxon>Dikarya</taxon>
        <taxon>Ascomycota</taxon>
        <taxon>Pezizomycotina</taxon>
        <taxon>Eurotiomycetes</taxon>
        <taxon>Eurotiomycetidae</taxon>
        <taxon>Onygenales</taxon>
        <taxon>Onygenaceae</taxon>
        <taxon>Coccidioides</taxon>
    </lineage>
</organism>
<dbReference type="AlphaFoldDB" id="A0A0J6IEV4"/>